<dbReference type="PANTHER" id="PTHR22939">
    <property type="entry name" value="SERINE PROTEASE FAMILY S1C HTRA-RELATED"/>
    <property type="match status" value="1"/>
</dbReference>
<dbReference type="Proteomes" id="UP000230935">
    <property type="component" value="Unassembled WGS sequence"/>
</dbReference>
<organism evidence="3 4">
    <name type="scientific">Candidatus Buchananbacteria bacterium CG10_big_fil_rev_8_21_14_0_10_42_9</name>
    <dbReference type="NCBI Taxonomy" id="1974526"/>
    <lineage>
        <taxon>Bacteria</taxon>
        <taxon>Candidatus Buchananiibacteriota</taxon>
    </lineage>
</organism>
<dbReference type="InterPro" id="IPR036034">
    <property type="entry name" value="PDZ_sf"/>
</dbReference>
<dbReference type="AlphaFoldDB" id="A0A2H0W0A4"/>
<evidence type="ECO:0000256" key="1">
    <source>
        <dbReference type="ARBA" id="ARBA00010541"/>
    </source>
</evidence>
<evidence type="ECO:0000313" key="3">
    <source>
        <dbReference type="EMBL" id="PIS04783.1"/>
    </source>
</evidence>
<proteinExistence type="inferred from homology"/>
<dbReference type="EMBL" id="PEZZ01000035">
    <property type="protein sequence ID" value="PIS04783.1"/>
    <property type="molecule type" value="Genomic_DNA"/>
</dbReference>
<feature type="domain" description="PDZ" evidence="2">
    <location>
        <begin position="263"/>
        <end position="343"/>
    </location>
</feature>
<sequence length="355" mass="38341">MTTYFKVTLVALLFGLIGGVVGQILADAYISPLIEIFPDSPTDQVKSIPELKRSSEFTGTDNDILVNQVVNKAKEATVGIYRASASFGRSSFLGNGTILTSDGWLLSHQDVTGNLATDQLKVIYKNEAFAVEELASDSLTGATFLKINKQNLPVVTFNDWQVLFAGQAVVAINAFNDTLVTNIENKMWDSDPATNRNTETFDVYIALRDNANSNFDGAVVYNLGGTVVGLLTTIQNRSVAIPPNYFINKIPSVLKDKIIERPELGVQYQNLATTIGLLEFGSKGALITSSPAGGSPADQAGIEINDIVTQVNGVEVDAQNDLALLVQDHRVGDQINLTVVRDGEEINLEIFLGKL</sequence>
<dbReference type="SUPFAM" id="SSF50494">
    <property type="entry name" value="Trypsin-like serine proteases"/>
    <property type="match status" value="1"/>
</dbReference>
<reference evidence="4" key="1">
    <citation type="submission" date="2017-09" db="EMBL/GenBank/DDBJ databases">
        <title>Depth-based differentiation of microbial function through sediment-hosted aquifers and enrichment of novel symbionts in the deep terrestrial subsurface.</title>
        <authorList>
            <person name="Probst A.J."/>
            <person name="Ladd B."/>
            <person name="Jarett J.K."/>
            <person name="Geller-Mcgrath D.E."/>
            <person name="Sieber C.M.K."/>
            <person name="Emerson J.B."/>
            <person name="Anantharaman K."/>
            <person name="Thomas B.C."/>
            <person name="Malmstrom R."/>
            <person name="Stieglmeier M."/>
            <person name="Klingl A."/>
            <person name="Woyke T."/>
            <person name="Ryan C.M."/>
            <person name="Banfield J.F."/>
        </authorList>
    </citation>
    <scope>NUCLEOTIDE SEQUENCE [LARGE SCALE GENOMIC DNA]</scope>
</reference>
<accession>A0A2H0W0A4</accession>
<dbReference type="SMART" id="SM00228">
    <property type="entry name" value="PDZ"/>
    <property type="match status" value="1"/>
</dbReference>
<dbReference type="PANTHER" id="PTHR22939:SF129">
    <property type="entry name" value="SERINE PROTEASE HTRA2, MITOCHONDRIAL"/>
    <property type="match status" value="1"/>
</dbReference>
<dbReference type="Gene3D" id="2.30.42.10">
    <property type="match status" value="1"/>
</dbReference>
<comment type="caution">
    <text evidence="3">The sequence shown here is derived from an EMBL/GenBank/DDBJ whole genome shotgun (WGS) entry which is preliminary data.</text>
</comment>
<dbReference type="Pfam" id="PF13180">
    <property type="entry name" value="PDZ_2"/>
    <property type="match status" value="1"/>
</dbReference>
<gene>
    <name evidence="3" type="ORF">COT81_04520</name>
</gene>
<dbReference type="PROSITE" id="PS50106">
    <property type="entry name" value="PDZ"/>
    <property type="match status" value="1"/>
</dbReference>
<name>A0A2H0W0A4_9BACT</name>
<dbReference type="SUPFAM" id="SSF50156">
    <property type="entry name" value="PDZ domain-like"/>
    <property type="match status" value="1"/>
</dbReference>
<comment type="similarity">
    <text evidence="1">Belongs to the peptidase S1C family.</text>
</comment>
<evidence type="ECO:0000259" key="2">
    <source>
        <dbReference type="PROSITE" id="PS50106"/>
    </source>
</evidence>
<dbReference type="InterPro" id="IPR001478">
    <property type="entry name" value="PDZ"/>
</dbReference>
<evidence type="ECO:0000313" key="4">
    <source>
        <dbReference type="Proteomes" id="UP000230935"/>
    </source>
</evidence>
<protein>
    <recommendedName>
        <fullName evidence="2">PDZ domain-containing protein</fullName>
    </recommendedName>
</protein>
<dbReference type="CDD" id="cd06779">
    <property type="entry name" value="cpPDZ_Deg_HtrA-like"/>
    <property type="match status" value="1"/>
</dbReference>
<dbReference type="Gene3D" id="2.40.10.120">
    <property type="match status" value="1"/>
</dbReference>
<dbReference type="InterPro" id="IPR009003">
    <property type="entry name" value="Peptidase_S1_PA"/>
</dbReference>